<comment type="caution">
    <text evidence="2">The sequence shown here is derived from an EMBL/GenBank/DDBJ whole genome shotgun (WGS) entry which is preliminary data.</text>
</comment>
<dbReference type="InterPro" id="IPR038670">
    <property type="entry name" value="HslJ-like_sf"/>
</dbReference>
<protein>
    <submittedName>
        <fullName evidence="2">META domain-containing protein</fullName>
    </submittedName>
</protein>
<dbReference type="AlphaFoldDB" id="A0AAE3EYW2"/>
<dbReference type="PANTHER" id="PTHR35535">
    <property type="entry name" value="HEAT SHOCK PROTEIN HSLJ"/>
    <property type="match status" value="1"/>
</dbReference>
<dbReference type="InterPro" id="IPR005184">
    <property type="entry name" value="DUF306_Meta_HslJ"/>
</dbReference>
<dbReference type="Pfam" id="PF03724">
    <property type="entry name" value="META"/>
    <property type="match status" value="1"/>
</dbReference>
<dbReference type="Proteomes" id="UP001200642">
    <property type="component" value="Unassembled WGS sequence"/>
</dbReference>
<evidence type="ECO:0000259" key="1">
    <source>
        <dbReference type="Pfam" id="PF03724"/>
    </source>
</evidence>
<proteinExistence type="predicted"/>
<accession>A0AAE3EYW2</accession>
<dbReference type="Gene3D" id="2.40.128.270">
    <property type="match status" value="1"/>
</dbReference>
<evidence type="ECO:0000313" key="3">
    <source>
        <dbReference type="Proteomes" id="UP001200642"/>
    </source>
</evidence>
<dbReference type="InterPro" id="IPR053147">
    <property type="entry name" value="Hsp_HslJ-like"/>
</dbReference>
<organism evidence="2 3">
    <name type="scientific">Cerina litoralis</name>
    <dbReference type="NCBI Taxonomy" id="2874477"/>
    <lineage>
        <taxon>Bacteria</taxon>
        <taxon>Pseudomonadati</taxon>
        <taxon>Bacteroidota</taxon>
        <taxon>Flavobacteriia</taxon>
        <taxon>Flavobacteriales</taxon>
        <taxon>Flavobacteriaceae</taxon>
        <taxon>Cerina</taxon>
    </lineage>
</organism>
<evidence type="ECO:0000313" key="2">
    <source>
        <dbReference type="EMBL" id="MCG2462262.1"/>
    </source>
</evidence>
<gene>
    <name evidence="2" type="ORF">K8352_15990</name>
</gene>
<sequence>MKNFVVLSVVLSSLILDSCATKKDMNSDPLYNAVWELEYMSGPRIAFEGLFPDKRPQISFNKANGEVSGNNSCNGYSAKYYLQGNNISFGEPGPTTMMYCGEGEPQFLNMIQKINKYSIDKDGDLNLMINDVPMMRFKKIKNN</sequence>
<dbReference type="RefSeq" id="WP_317903401.1">
    <property type="nucleotide sequence ID" value="NZ_JAIRBC010000027.1"/>
</dbReference>
<dbReference type="EMBL" id="JAIRBC010000027">
    <property type="protein sequence ID" value="MCG2462262.1"/>
    <property type="molecule type" value="Genomic_DNA"/>
</dbReference>
<dbReference type="PANTHER" id="PTHR35535:SF2">
    <property type="entry name" value="DUF306 DOMAIN-CONTAINING PROTEIN"/>
    <property type="match status" value="1"/>
</dbReference>
<feature type="domain" description="DUF306" evidence="1">
    <location>
        <begin position="29"/>
        <end position="137"/>
    </location>
</feature>
<keyword evidence="3" id="KW-1185">Reference proteome</keyword>
<name>A0AAE3EYW2_9FLAO</name>
<reference evidence="2" key="1">
    <citation type="submission" date="2023-02" db="EMBL/GenBank/DDBJ databases">
        <title>Genome of Flavobacteriaceae gen. nov. sp. strain F89.</title>
        <authorList>
            <person name="Wang Y."/>
        </authorList>
    </citation>
    <scope>NUCLEOTIDE SEQUENCE</scope>
    <source>
        <strain evidence="2">F89</strain>
    </source>
</reference>